<evidence type="ECO:0000313" key="1">
    <source>
        <dbReference type="EMBL" id="JAD48642.1"/>
    </source>
</evidence>
<sequence>MTADPATC</sequence>
<protein>
    <submittedName>
        <fullName evidence="1">Uncharacterized protein</fullName>
    </submittedName>
</protein>
<name>A0A0A9ANL3_ARUDO</name>
<organism evidence="1">
    <name type="scientific">Arundo donax</name>
    <name type="common">Giant reed</name>
    <name type="synonym">Donax arundinaceus</name>
    <dbReference type="NCBI Taxonomy" id="35708"/>
    <lineage>
        <taxon>Eukaryota</taxon>
        <taxon>Viridiplantae</taxon>
        <taxon>Streptophyta</taxon>
        <taxon>Embryophyta</taxon>
        <taxon>Tracheophyta</taxon>
        <taxon>Spermatophyta</taxon>
        <taxon>Magnoliopsida</taxon>
        <taxon>Liliopsida</taxon>
        <taxon>Poales</taxon>
        <taxon>Poaceae</taxon>
        <taxon>PACMAD clade</taxon>
        <taxon>Arundinoideae</taxon>
        <taxon>Arundineae</taxon>
        <taxon>Arundo</taxon>
    </lineage>
</organism>
<accession>A0A0A9ANL3</accession>
<proteinExistence type="predicted"/>
<dbReference type="EMBL" id="GBRH01249253">
    <property type="protein sequence ID" value="JAD48642.1"/>
    <property type="molecule type" value="Transcribed_RNA"/>
</dbReference>
<reference evidence="1" key="2">
    <citation type="journal article" date="2015" name="Data Brief">
        <title>Shoot transcriptome of the giant reed, Arundo donax.</title>
        <authorList>
            <person name="Barrero R.A."/>
            <person name="Guerrero F.D."/>
            <person name="Moolhuijzen P."/>
            <person name="Goolsby J.A."/>
            <person name="Tidwell J."/>
            <person name="Bellgard S.E."/>
            <person name="Bellgard M.I."/>
        </authorList>
    </citation>
    <scope>NUCLEOTIDE SEQUENCE</scope>
    <source>
        <tissue evidence="1">Shoot tissue taken approximately 20 cm above the soil surface</tissue>
    </source>
</reference>
<reference evidence="1" key="1">
    <citation type="submission" date="2014-09" db="EMBL/GenBank/DDBJ databases">
        <authorList>
            <person name="Magalhaes I.L.F."/>
            <person name="Oliveira U."/>
            <person name="Santos F.R."/>
            <person name="Vidigal T.H.D.A."/>
            <person name="Brescovit A.D."/>
            <person name="Santos A.J."/>
        </authorList>
    </citation>
    <scope>NUCLEOTIDE SEQUENCE</scope>
    <source>
        <tissue evidence="1">Shoot tissue taken approximately 20 cm above the soil surface</tissue>
    </source>
</reference>